<dbReference type="RefSeq" id="WP_099185704.1">
    <property type="nucleotide sequence ID" value="NZ_BEWI01000031.1"/>
</dbReference>
<sequence>MKKLFQEDVDPVCDELRASGMPMKAINGSLVWSKLGSVGSRSTAYDMVRDWKERRADKSVVQPLIFSEAGRRDLIAAVERIASGELDAERQATAIENAALQDEVEALRQERDDLVKAIGELESISVSQTEVIGALGVEVDELKERLQSAVLEAKFLAVDRERLMAALGAGQLA</sequence>
<organism evidence="3 4">
    <name type="scientific">Sphingobium fuliginis (strain ATCC 27551)</name>
    <dbReference type="NCBI Taxonomy" id="336203"/>
    <lineage>
        <taxon>Bacteria</taxon>
        <taxon>Pseudomonadati</taxon>
        <taxon>Pseudomonadota</taxon>
        <taxon>Alphaproteobacteria</taxon>
        <taxon>Sphingomonadales</taxon>
        <taxon>Sphingomonadaceae</taxon>
        <taxon>Sphingobium</taxon>
    </lineage>
</organism>
<dbReference type="Pfam" id="PF11740">
    <property type="entry name" value="KfrA_N"/>
    <property type="match status" value="1"/>
</dbReference>
<dbReference type="Proteomes" id="UP000221538">
    <property type="component" value="Unassembled WGS sequence"/>
</dbReference>
<dbReference type="InterPro" id="IPR021104">
    <property type="entry name" value="KfrA_DNA-bd_N"/>
</dbReference>
<accession>A0A292ZDP9</accession>
<reference evidence="3 4" key="2">
    <citation type="journal article" date="2013" name="Environ. Sci. Technol.">
        <title>The 4-tert-butylphenol-utilizing bacterium Sphingobium fuliginis OMI can degrade bisphenols via phenolic ring hydroxylation and meta-cleavage pathway.</title>
        <authorList>
            <person name="Ogata Y."/>
            <person name="Goda S."/>
            <person name="Toyama T."/>
            <person name="Sei K."/>
            <person name="Ike M."/>
        </authorList>
    </citation>
    <scope>NUCLEOTIDE SEQUENCE [LARGE SCALE GENOMIC DNA]</scope>
    <source>
        <strain evidence="3 4">OMI</strain>
    </source>
</reference>
<comment type="caution">
    <text evidence="3">The sequence shown here is derived from an EMBL/GenBank/DDBJ whole genome shotgun (WGS) entry which is preliminary data.</text>
</comment>
<name>A0A292ZDP9_SPHSA</name>
<reference evidence="3 4" key="1">
    <citation type="journal article" date="2013" name="Biodegradation">
        <title>Occurrence of 4-tert-butylphenol (4-t-BP) biodegradation in an aquatic sample caused by the presence of Spirodela polyrrhiza and isolation of a 4-t-BP-utilizing bacterium.</title>
        <authorList>
            <person name="Ogata Y."/>
            <person name="Toyama T."/>
            <person name="Yu N."/>
            <person name="Wang X."/>
            <person name="Sei K."/>
            <person name="Ike M."/>
        </authorList>
    </citation>
    <scope>NUCLEOTIDE SEQUENCE [LARGE SCALE GENOMIC DNA]</scope>
    <source>
        <strain evidence="3 4">OMI</strain>
    </source>
</reference>
<evidence type="ECO:0000313" key="4">
    <source>
        <dbReference type="Proteomes" id="UP000221538"/>
    </source>
</evidence>
<keyword evidence="1" id="KW-0175">Coiled coil</keyword>
<dbReference type="AlphaFoldDB" id="A0A292ZDP9"/>
<proteinExistence type="predicted"/>
<evidence type="ECO:0000259" key="2">
    <source>
        <dbReference type="Pfam" id="PF11740"/>
    </source>
</evidence>
<evidence type="ECO:0000313" key="3">
    <source>
        <dbReference type="EMBL" id="GAY20989.1"/>
    </source>
</evidence>
<dbReference type="EMBL" id="BEWI01000031">
    <property type="protein sequence ID" value="GAY20989.1"/>
    <property type="molecule type" value="Genomic_DNA"/>
</dbReference>
<gene>
    <name evidence="3" type="ORF">SFOMI_1519</name>
</gene>
<feature type="domain" description="KfrA N-terminal DNA-binding" evidence="2">
    <location>
        <begin position="6"/>
        <end position="116"/>
    </location>
</feature>
<evidence type="ECO:0000256" key="1">
    <source>
        <dbReference type="SAM" id="Coils"/>
    </source>
</evidence>
<protein>
    <recommendedName>
        <fullName evidence="2">KfrA N-terminal DNA-binding domain-containing protein</fullName>
    </recommendedName>
</protein>
<feature type="coiled-coil region" evidence="1">
    <location>
        <begin position="90"/>
        <end position="159"/>
    </location>
</feature>